<proteinExistence type="predicted"/>
<reference evidence="3" key="1">
    <citation type="submission" date="2019-02" db="EMBL/GenBank/DDBJ databases">
        <authorList>
            <consortium name="Pathogen Informatics"/>
        </authorList>
    </citation>
    <scope>NUCLEOTIDE SEQUENCE</scope>
    <source>
        <strain evidence="3">3012STDY6733949</strain>
    </source>
</reference>
<evidence type="ECO:0000256" key="2">
    <source>
        <dbReference type="SAM" id="SignalP"/>
    </source>
</evidence>
<dbReference type="AlphaFoldDB" id="A0A449H8B8"/>
<feature type="signal peptide" evidence="2">
    <location>
        <begin position="1"/>
        <end position="24"/>
    </location>
</feature>
<accession>A0A449H8B8</accession>
<name>A0A449H8B8_NOCFR</name>
<feature type="compositionally biased region" description="Polar residues" evidence="1">
    <location>
        <begin position="177"/>
        <end position="188"/>
    </location>
</feature>
<evidence type="ECO:0000313" key="3">
    <source>
        <dbReference type="EMBL" id="VFA87449.1"/>
    </source>
</evidence>
<feature type="compositionally biased region" description="Low complexity" evidence="1">
    <location>
        <begin position="56"/>
        <end position="66"/>
    </location>
</feature>
<feature type="region of interest" description="Disordered" evidence="1">
    <location>
        <begin position="23"/>
        <end position="197"/>
    </location>
</feature>
<sequence>MASTSLPLATAAAVATLFAAPAGAVPNEPSTPATPAPVQPGTNDAPQGTDTPGTAQPGQGSPEQGSPGQGDEKKKPENKPTPSQPGVTTPEPEQVMPEPEKDPKLATPTQPGVTTPRVAPLPVPGQSDQPQPAVAPENGAQTPESVAPGAGEQGAQQDTPAADDGQARPVQPERRVTPSQPESQTETLVQEPRWEAPRLEAAPAAPVVEMTGPHQEFGANVDGGAVLPGYVANTHHFSNEAGYVGTIGYRTPTGAGEAGASVEFLDVNTVKVTTYTGGEGLADNKNAFVLDTTQVNAAKAAVEQWIAAQPGGAAALEAAAQVKLPPLVPAGDLAPQTVNVAGVTTQWGGSFQY</sequence>
<evidence type="ECO:0000256" key="1">
    <source>
        <dbReference type="SAM" id="MobiDB-lite"/>
    </source>
</evidence>
<feature type="compositionally biased region" description="Polar residues" evidence="1">
    <location>
        <begin position="40"/>
        <end position="54"/>
    </location>
</feature>
<protein>
    <submittedName>
        <fullName evidence="3">Uncharacterized protein</fullName>
    </submittedName>
</protein>
<feature type="chain" id="PRO_5030094546" evidence="2">
    <location>
        <begin position="25"/>
        <end position="353"/>
    </location>
</feature>
<keyword evidence="2" id="KW-0732">Signal</keyword>
<organism evidence="3">
    <name type="scientific">Nocardia farcinica</name>
    <dbReference type="NCBI Taxonomy" id="37329"/>
    <lineage>
        <taxon>Bacteria</taxon>
        <taxon>Bacillati</taxon>
        <taxon>Actinomycetota</taxon>
        <taxon>Actinomycetes</taxon>
        <taxon>Mycobacteriales</taxon>
        <taxon>Nocardiaceae</taxon>
        <taxon>Nocardia</taxon>
    </lineage>
</organism>
<dbReference type="EMBL" id="CAACYE010000005">
    <property type="protein sequence ID" value="VFA87449.1"/>
    <property type="molecule type" value="Genomic_DNA"/>
</dbReference>
<gene>
    <name evidence="3" type="ORF">NCTC1935_05329</name>
</gene>